<reference evidence="2 3" key="1">
    <citation type="journal article" date="2015" name="Genome Announc.">
        <title>Expanding the biotechnology potential of lactobacilli through comparative genomics of 213 strains and associated genera.</title>
        <authorList>
            <person name="Sun Z."/>
            <person name="Harris H.M."/>
            <person name="McCann A."/>
            <person name="Guo C."/>
            <person name="Argimon S."/>
            <person name="Zhang W."/>
            <person name="Yang X."/>
            <person name="Jeffery I.B."/>
            <person name="Cooney J.C."/>
            <person name="Kagawa T.F."/>
            <person name="Liu W."/>
            <person name="Song Y."/>
            <person name="Salvetti E."/>
            <person name="Wrobel A."/>
            <person name="Rasinkangas P."/>
            <person name="Parkhill J."/>
            <person name="Rea M.C."/>
            <person name="O'Sullivan O."/>
            <person name="Ritari J."/>
            <person name="Douillard F.P."/>
            <person name="Paul Ross R."/>
            <person name="Yang R."/>
            <person name="Briner A.E."/>
            <person name="Felis G.E."/>
            <person name="de Vos W.M."/>
            <person name="Barrangou R."/>
            <person name="Klaenhammer T.R."/>
            <person name="Caufield P.W."/>
            <person name="Cui Y."/>
            <person name="Zhang H."/>
            <person name="O'Toole P.W."/>
        </authorList>
    </citation>
    <scope>NUCLEOTIDE SEQUENCE [LARGE SCALE GENOMIC DNA]</scope>
    <source>
        <strain evidence="2 3">DSM 5007</strain>
    </source>
</reference>
<dbReference type="AlphaFoldDB" id="A0A0R1W279"/>
<evidence type="ECO:0000259" key="1">
    <source>
        <dbReference type="Pfam" id="PF13460"/>
    </source>
</evidence>
<dbReference type="InterPro" id="IPR036291">
    <property type="entry name" value="NAD(P)-bd_dom_sf"/>
</dbReference>
<gene>
    <name evidence="2" type="ORF">FD16_GL001831</name>
</gene>
<proteinExistence type="predicted"/>
<dbReference type="Proteomes" id="UP000051820">
    <property type="component" value="Unassembled WGS sequence"/>
</dbReference>
<accession>A0A0R1W279</accession>
<sequence length="213" mass="23462">MKTILILGAAGQISTYLTDELLKNTDYQIKLLAHRGKSRIKIKDSNREKVIEGDFGDQQTISNALDGVDAVYLNEMRDINDVTTLVNEMSAHDVHKLIAATVLGIQDEVKGKFGDWNTSMIASSIAKRKQTAAVVESSDLDYTLLRLAWLFNNDAKTDYETTASGTPFGGTEVSRQAVAKLIVNILTDDSNQFSRQSIGVNEPNTQGNKPSFY</sequence>
<dbReference type="STRING" id="1423807.FD16_GL001831"/>
<dbReference type="GO" id="GO:0004074">
    <property type="term" value="F:biliverdin reductase [NAD(P)H] activity"/>
    <property type="evidence" value="ECO:0007669"/>
    <property type="project" value="TreeGrafter"/>
</dbReference>
<dbReference type="SUPFAM" id="SSF51735">
    <property type="entry name" value="NAD(P)-binding Rossmann-fold domains"/>
    <property type="match status" value="1"/>
</dbReference>
<evidence type="ECO:0000313" key="2">
    <source>
        <dbReference type="EMBL" id="KRM09334.1"/>
    </source>
</evidence>
<dbReference type="eggNOG" id="COG0702">
    <property type="taxonomic scope" value="Bacteria"/>
</dbReference>
<name>A0A0R1W279_9LACO</name>
<protein>
    <submittedName>
        <fullName evidence="2">Saccharopine dehydrogenase</fullName>
    </submittedName>
</protein>
<comment type="caution">
    <text evidence="2">The sequence shown here is derived from an EMBL/GenBank/DDBJ whole genome shotgun (WGS) entry which is preliminary data.</text>
</comment>
<dbReference type="InterPro" id="IPR016040">
    <property type="entry name" value="NAD(P)-bd_dom"/>
</dbReference>
<dbReference type="PATRIC" id="fig|1423807.3.peg.1876"/>
<dbReference type="GO" id="GO:0042602">
    <property type="term" value="F:riboflavin reductase (NADPH) activity"/>
    <property type="evidence" value="ECO:0007669"/>
    <property type="project" value="TreeGrafter"/>
</dbReference>
<organism evidence="2 3">
    <name type="scientific">Paucilactobacillus suebicus DSM 5007 = KCTC 3549</name>
    <dbReference type="NCBI Taxonomy" id="1423807"/>
    <lineage>
        <taxon>Bacteria</taxon>
        <taxon>Bacillati</taxon>
        <taxon>Bacillota</taxon>
        <taxon>Bacilli</taxon>
        <taxon>Lactobacillales</taxon>
        <taxon>Lactobacillaceae</taxon>
        <taxon>Paucilactobacillus</taxon>
    </lineage>
</organism>
<feature type="domain" description="NAD(P)-binding" evidence="1">
    <location>
        <begin position="8"/>
        <end position="188"/>
    </location>
</feature>
<dbReference type="EMBL" id="AZGF01000044">
    <property type="protein sequence ID" value="KRM09334.1"/>
    <property type="molecule type" value="Genomic_DNA"/>
</dbReference>
<dbReference type="InterPro" id="IPR051606">
    <property type="entry name" value="Polyketide_Oxido-like"/>
</dbReference>
<dbReference type="PANTHER" id="PTHR43355:SF2">
    <property type="entry name" value="FLAVIN REDUCTASE (NADPH)"/>
    <property type="match status" value="1"/>
</dbReference>
<dbReference type="PANTHER" id="PTHR43355">
    <property type="entry name" value="FLAVIN REDUCTASE (NADPH)"/>
    <property type="match status" value="1"/>
</dbReference>
<dbReference type="RefSeq" id="WP_010623040.1">
    <property type="nucleotide sequence ID" value="NZ_AZGF01000044.1"/>
</dbReference>
<dbReference type="Gene3D" id="3.40.50.720">
    <property type="entry name" value="NAD(P)-binding Rossmann-like Domain"/>
    <property type="match status" value="1"/>
</dbReference>
<dbReference type="Pfam" id="PF13460">
    <property type="entry name" value="NAD_binding_10"/>
    <property type="match status" value="1"/>
</dbReference>
<evidence type="ECO:0000313" key="3">
    <source>
        <dbReference type="Proteomes" id="UP000051820"/>
    </source>
</evidence>
<keyword evidence="3" id="KW-1185">Reference proteome</keyword>